<dbReference type="OMA" id="DHKITRE"/>
<evidence type="ECO:0000313" key="13">
    <source>
        <dbReference type="EMBL" id="SJR85499.1"/>
    </source>
</evidence>
<evidence type="ECO:0000256" key="1">
    <source>
        <dbReference type="ARBA" id="ARBA00004635"/>
    </source>
</evidence>
<dbReference type="Proteomes" id="UP000411588">
    <property type="component" value="Unassembled WGS sequence"/>
</dbReference>
<organism evidence="8">
    <name type="scientific">Clostridioides difficile</name>
    <name type="common">Peptoclostridium difficile</name>
    <dbReference type="NCBI Taxonomy" id="1496"/>
    <lineage>
        <taxon>Bacteria</taxon>
        <taxon>Bacillati</taxon>
        <taxon>Bacillota</taxon>
        <taxon>Clostridia</taxon>
        <taxon>Peptostreptococcales</taxon>
        <taxon>Peptostreptococcaceae</taxon>
        <taxon>Clostridioides</taxon>
    </lineage>
</organism>
<keyword evidence="3 7" id="KW-0732">Signal</keyword>
<dbReference type="EMBL" id="CAAJVP010000009">
    <property type="protein sequence ID" value="VHY09817.1"/>
    <property type="molecule type" value="Genomic_DNA"/>
</dbReference>
<dbReference type="Pfam" id="PF03180">
    <property type="entry name" value="Lipoprotein_9"/>
    <property type="match status" value="1"/>
</dbReference>
<evidence type="ECO:0000313" key="17">
    <source>
        <dbReference type="Proteomes" id="UP000372533"/>
    </source>
</evidence>
<evidence type="ECO:0000256" key="5">
    <source>
        <dbReference type="ARBA" id="ARBA00023139"/>
    </source>
</evidence>
<evidence type="ECO:0000256" key="7">
    <source>
        <dbReference type="SAM" id="SignalP"/>
    </source>
</evidence>
<keyword evidence="6 8" id="KW-0449">Lipoprotein</keyword>
<dbReference type="PROSITE" id="PS51257">
    <property type="entry name" value="PROKAR_LIPOPROTEIN"/>
    <property type="match status" value="1"/>
</dbReference>
<dbReference type="PATRIC" id="fig|1496.1373.peg.3837"/>
<dbReference type="PIRSF" id="PIRSF002854">
    <property type="entry name" value="MetQ"/>
    <property type="match status" value="1"/>
</dbReference>
<evidence type="ECO:0000256" key="4">
    <source>
        <dbReference type="ARBA" id="ARBA00023136"/>
    </source>
</evidence>
<name>A0A031WF35_CLODI</name>
<dbReference type="CDD" id="cd13597">
    <property type="entry name" value="PBP2_lipoprotein_Tp32"/>
    <property type="match status" value="1"/>
</dbReference>
<comment type="subcellular location">
    <subcellularLocation>
        <location evidence="1">Membrane</location>
        <topology evidence="1">Lipid-anchor</topology>
    </subcellularLocation>
</comment>
<dbReference type="Gene3D" id="3.40.190.10">
    <property type="entry name" value="Periplasmic binding protein-like II"/>
    <property type="match status" value="2"/>
</dbReference>
<accession>A0A031WF35</accession>
<dbReference type="EMBL" id="LK932395">
    <property type="protein sequence ID" value="CDS86532.1"/>
    <property type="molecule type" value="Genomic_DNA"/>
</dbReference>
<dbReference type="Proteomes" id="UP000372533">
    <property type="component" value="Unassembled WGS sequence"/>
</dbReference>
<evidence type="ECO:0000313" key="10">
    <source>
        <dbReference type="EMBL" id="CDT21809.1"/>
    </source>
</evidence>
<dbReference type="Proteomes" id="UP000878956">
    <property type="component" value="Unassembled WGS sequence"/>
</dbReference>
<reference evidence="15 17" key="3">
    <citation type="submission" date="2019-04" db="EMBL/GenBank/DDBJ databases">
        <authorList>
            <consortium name="Pathogen Informatics"/>
        </authorList>
    </citation>
    <scope>NUCLEOTIDE SEQUENCE [LARGE SCALE GENOMIC DNA]</scope>
    <source>
        <strain evidence="14">Clo34</strain>
        <strain evidence="18">clo34</strain>
        <strain evidence="17">tl291</strain>
        <strain evidence="15">Tl291</strain>
        <strain evidence="13 16">VRECD0157</strain>
    </source>
</reference>
<dbReference type="Proteomes" id="UP000189137">
    <property type="component" value="Unassembled WGS sequence"/>
</dbReference>
<keyword evidence="5" id="KW-0564">Palmitate</keyword>
<dbReference type="EMBL" id="DAEQIJ010000014">
    <property type="protein sequence ID" value="HBH2621038.1"/>
    <property type="molecule type" value="Genomic_DNA"/>
</dbReference>
<evidence type="ECO:0000256" key="3">
    <source>
        <dbReference type="ARBA" id="ARBA00022729"/>
    </source>
</evidence>
<protein>
    <submittedName>
        <fullName evidence="14">ABC transporter methionine-specific substrate-binding lipoprotein</fullName>
    </submittedName>
    <submittedName>
        <fullName evidence="9">ABC-type transport system, methionine-specific substrate-binding lipoprotein</fullName>
    </submittedName>
    <submittedName>
        <fullName evidence="13">D-methionine-binding lipoprotein metQ</fullName>
    </submittedName>
    <submittedName>
        <fullName evidence="11">MetQ/NlpA family ABC transporter substrate-binding protein</fullName>
    </submittedName>
    <submittedName>
        <fullName evidence="8">Methionine ABC transporter, substrate binding lipoprotein</fullName>
    </submittedName>
</protein>
<evidence type="ECO:0000313" key="14">
    <source>
        <dbReference type="EMBL" id="VFD32559.1"/>
    </source>
</evidence>
<dbReference type="PANTHER" id="PTHR30429">
    <property type="entry name" value="D-METHIONINE-BINDING LIPOPROTEIN METQ"/>
    <property type="match status" value="1"/>
</dbReference>
<dbReference type="GO" id="GO:0016020">
    <property type="term" value="C:membrane"/>
    <property type="evidence" value="ECO:0007669"/>
    <property type="project" value="UniProtKB-SubCell"/>
</dbReference>
<evidence type="ECO:0000313" key="11">
    <source>
        <dbReference type="EMBL" id="HBH1544299.1"/>
    </source>
</evidence>
<evidence type="ECO:0000313" key="15">
    <source>
        <dbReference type="EMBL" id="VHY09817.1"/>
    </source>
</evidence>
<dbReference type="GeneID" id="66353897"/>
<dbReference type="AlphaFoldDB" id="A0A031WF35"/>
<dbReference type="PANTHER" id="PTHR30429:SF0">
    <property type="entry name" value="METHIONINE-BINDING LIPOPROTEIN METQ"/>
    <property type="match status" value="1"/>
</dbReference>
<reference evidence="8" key="1">
    <citation type="submission" date="2014-07" db="EMBL/GenBank/DDBJ databases">
        <authorList>
            <person name="Monot Marc"/>
        </authorList>
    </citation>
    <scope>NUCLEOTIDE SEQUENCE</scope>
    <source>
        <strain evidence="10">7032989</strain>
        <strain evidence="8">7032994</strain>
    </source>
</reference>
<dbReference type="KEGG" id="pdf:CD630DERM_14910"/>
<dbReference type="EMBL" id="CAADAN010000007">
    <property type="protein sequence ID" value="VFD32559.1"/>
    <property type="molecule type" value="Genomic_DNA"/>
</dbReference>
<dbReference type="InterPro" id="IPR004872">
    <property type="entry name" value="Lipoprotein_NlpA"/>
</dbReference>
<feature type="signal peptide" evidence="7">
    <location>
        <begin position="1"/>
        <end position="21"/>
    </location>
</feature>
<dbReference type="SUPFAM" id="SSF53850">
    <property type="entry name" value="Periplasmic binding protein-like II"/>
    <property type="match status" value="1"/>
</dbReference>
<dbReference type="Proteomes" id="UP000879542">
    <property type="component" value="Unassembled WGS sequence"/>
</dbReference>
<gene>
    <name evidence="8" type="primary">metQ</name>
    <name evidence="13" type="synonym">metQ_1</name>
    <name evidence="15" type="synonym">metQ_2</name>
    <name evidence="10" type="ORF">BN1095_340253</name>
    <name evidence="9" type="ORF">BN1096_590018</name>
    <name evidence="8" type="ORF">BN1097_570017</name>
    <name evidence="11" type="ORF">KRM00_003847</name>
    <name evidence="12" type="ORF">KRQ00_002820</name>
    <name evidence="15" type="ORF">SAMEA1402366_02230</name>
    <name evidence="14" type="ORF">SAMEA1402399_02104</name>
    <name evidence="13" type="ORF">SAMEA3375112_00400</name>
</gene>
<reference evidence="11" key="4">
    <citation type="submission" date="2021-06" db="EMBL/GenBank/DDBJ databases">
        <authorList>
            <consortium name="NCBI Pathogen Detection Project"/>
        </authorList>
    </citation>
    <scope>NUCLEOTIDE SEQUENCE</scope>
    <source>
        <strain evidence="12">Clostridioides</strain>
        <strain evidence="11">HN1000</strain>
    </source>
</reference>
<reference evidence="11" key="2">
    <citation type="journal article" date="2018" name="Genome Biol.">
        <title>SKESA: strategic k-mer extension for scrupulous assemblies.</title>
        <authorList>
            <person name="Souvorov A."/>
            <person name="Agarwala R."/>
            <person name="Lipman D.J."/>
        </authorList>
    </citation>
    <scope>NUCLEOTIDE SEQUENCE</scope>
    <source>
        <strain evidence="12">Clostridioides</strain>
        <strain evidence="11">HN1000</strain>
    </source>
</reference>
<dbReference type="EMBL" id="DAEPXK010000071">
    <property type="protein sequence ID" value="HBH1544299.1"/>
    <property type="molecule type" value="Genomic_DNA"/>
</dbReference>
<dbReference type="EMBL" id="LK933005">
    <property type="protein sequence ID" value="CDT21809.1"/>
    <property type="molecule type" value="Genomic_DNA"/>
</dbReference>
<dbReference type="RefSeq" id="WP_003434107.1">
    <property type="nucleotide sequence ID" value="NZ_AP025558.1"/>
</dbReference>
<comment type="similarity">
    <text evidence="2">Belongs to the NlpA lipoprotein family.</text>
</comment>
<evidence type="ECO:0000313" key="12">
    <source>
        <dbReference type="EMBL" id="HBH2621038.1"/>
    </source>
</evidence>
<proteinExistence type="inferred from homology"/>
<evidence type="ECO:0000313" key="16">
    <source>
        <dbReference type="Proteomes" id="UP000189137"/>
    </source>
</evidence>
<dbReference type="EMBL" id="FUPS01000001">
    <property type="protein sequence ID" value="SJR85499.1"/>
    <property type="molecule type" value="Genomic_DNA"/>
</dbReference>
<evidence type="ECO:0000313" key="8">
    <source>
        <dbReference type="EMBL" id="CDS86532.1"/>
    </source>
</evidence>
<evidence type="ECO:0000313" key="9">
    <source>
        <dbReference type="EMBL" id="CDS86989.1"/>
    </source>
</evidence>
<keyword evidence="4" id="KW-0472">Membrane</keyword>
<evidence type="ECO:0000256" key="2">
    <source>
        <dbReference type="ARBA" id="ARBA00008973"/>
    </source>
</evidence>
<evidence type="ECO:0000313" key="18">
    <source>
        <dbReference type="Proteomes" id="UP000411588"/>
    </source>
</evidence>
<sequence>MKLKKLLSVALVSAIAISAVGCSNKEDKKILVGASSNPHAKILEVAKPLLKEKGYDLEVKIFDDYVLPNTALDEGSLDANFFQHIPFLEETVKEKGYKLTYTSKVHIEPMGFYSEKVKSLDELKDGAVIAVPNDATNGARALKLLAKNKLIEVKDGELITKKDITKNPKNIVIKEMNAEQLPTVLKDVDGAVINSNYALTANLNPTKDAIVIESSDSPYVNIIACRENNKDSDKIKALSEAMNSKEVKKFIQDEYKGSIVPAF</sequence>
<dbReference type="EMBL" id="LK932512">
    <property type="protein sequence ID" value="CDS86989.1"/>
    <property type="molecule type" value="Genomic_DNA"/>
</dbReference>
<feature type="chain" id="PRO_5044051467" evidence="7">
    <location>
        <begin position="22"/>
        <end position="263"/>
    </location>
</feature>
<evidence type="ECO:0000256" key="6">
    <source>
        <dbReference type="ARBA" id="ARBA00023288"/>
    </source>
</evidence>
<dbReference type="NCBIfam" id="TIGR00363">
    <property type="entry name" value="MetQ/NlpA family lipoprotein"/>
    <property type="match status" value="1"/>
</dbReference>